<organism evidence="2 3">
    <name type="scientific">Coffea arabica</name>
    <name type="common">Arabian coffee</name>
    <dbReference type="NCBI Taxonomy" id="13443"/>
    <lineage>
        <taxon>Eukaryota</taxon>
        <taxon>Viridiplantae</taxon>
        <taxon>Streptophyta</taxon>
        <taxon>Embryophyta</taxon>
        <taxon>Tracheophyta</taxon>
        <taxon>Spermatophyta</taxon>
        <taxon>Magnoliopsida</taxon>
        <taxon>eudicotyledons</taxon>
        <taxon>Gunneridae</taxon>
        <taxon>Pentapetalae</taxon>
        <taxon>asterids</taxon>
        <taxon>lamiids</taxon>
        <taxon>Gentianales</taxon>
        <taxon>Rubiaceae</taxon>
        <taxon>Ixoroideae</taxon>
        <taxon>Gardenieae complex</taxon>
        <taxon>Bertiereae - Coffeeae clade</taxon>
        <taxon>Coffeeae</taxon>
        <taxon>Coffea</taxon>
    </lineage>
</organism>
<keyword evidence="1" id="KW-0812">Transmembrane</keyword>
<feature type="transmembrane region" description="Helical" evidence="1">
    <location>
        <begin position="108"/>
        <end position="133"/>
    </location>
</feature>
<evidence type="ECO:0000313" key="2">
    <source>
        <dbReference type="Proteomes" id="UP001652660"/>
    </source>
</evidence>
<accession>A0ABM4WUS9</accession>
<proteinExistence type="predicted"/>
<dbReference type="PANTHER" id="PTHR36000:SF2">
    <property type="entry name" value="DEFECTIVE 1273 PROTEIN, PUTATIVE-RELATED"/>
    <property type="match status" value="1"/>
</dbReference>
<gene>
    <name evidence="3" type="primary">LOC113731372</name>
</gene>
<evidence type="ECO:0000313" key="3">
    <source>
        <dbReference type="RefSeq" id="XP_071935541.1"/>
    </source>
</evidence>
<protein>
    <submittedName>
        <fullName evidence="3">Uncharacterized protein isoform X1</fullName>
    </submittedName>
</protein>
<keyword evidence="1" id="KW-1133">Transmembrane helix</keyword>
<feature type="transmembrane region" description="Helical" evidence="1">
    <location>
        <begin position="178"/>
        <end position="194"/>
    </location>
</feature>
<dbReference type="PANTHER" id="PTHR36000">
    <property type="entry name" value="DEFECTIVE 1273 PROTEIN, PUTATIVE-RELATED"/>
    <property type="match status" value="1"/>
</dbReference>
<dbReference type="Proteomes" id="UP001652660">
    <property type="component" value="Chromosome 2e"/>
</dbReference>
<keyword evidence="1" id="KW-0472">Membrane</keyword>
<name>A0ABM4WUS9_COFAR</name>
<sequence length="248" mass="28153">MQDIDGNFGTIYFQTRLLTRARKMSNTLFSNGFLPCRQMENYIVSVKPKGMCQFTQPHILCAMNMTAGRSDESGKLKFDHIVHKAKQLWDGSPQPVKSFPWNRAFDNFIQLILDTALVVIKYLSLPIFAVSCLSEMSYCAHERKLYFVPLPFLVGAAVAGILRTAALESSPSLKNAEVPWHLIAVAIFFTLIKWPGPYYPYWGRLLIPHFANGALLRTLWFTFLWYRRPKKSSETTVGASTASTEDTV</sequence>
<keyword evidence="2" id="KW-1185">Reference proteome</keyword>
<evidence type="ECO:0000256" key="1">
    <source>
        <dbReference type="SAM" id="Phobius"/>
    </source>
</evidence>
<feature type="transmembrane region" description="Helical" evidence="1">
    <location>
        <begin position="145"/>
        <end position="166"/>
    </location>
</feature>
<dbReference type="GeneID" id="113731372"/>
<reference evidence="3" key="1">
    <citation type="submission" date="2025-08" db="UniProtKB">
        <authorList>
            <consortium name="RefSeq"/>
        </authorList>
    </citation>
    <scope>IDENTIFICATION</scope>
    <source>
        <tissue evidence="3">Leaves</tissue>
    </source>
</reference>
<dbReference type="RefSeq" id="XP_071935541.1">
    <property type="nucleotide sequence ID" value="XM_072079440.1"/>
</dbReference>